<keyword evidence="1" id="KW-0812">Transmembrane</keyword>
<evidence type="ECO:0000313" key="2">
    <source>
        <dbReference type="EMBL" id="GBG23960.1"/>
    </source>
</evidence>
<comment type="caution">
    <text evidence="2">The sequence shown here is derived from an EMBL/GenBank/DDBJ whole genome shotgun (WGS) entry which is preliminary data.</text>
</comment>
<protein>
    <submittedName>
        <fullName evidence="2">Uncharacterized protein</fullName>
    </submittedName>
</protein>
<accession>A0A2R5FZ06</accession>
<keyword evidence="3" id="KW-1185">Reference proteome</keyword>
<dbReference type="AlphaFoldDB" id="A0A2R5FZ06"/>
<dbReference type="Proteomes" id="UP000241890">
    <property type="component" value="Unassembled WGS sequence"/>
</dbReference>
<evidence type="ECO:0000256" key="1">
    <source>
        <dbReference type="SAM" id="Phobius"/>
    </source>
</evidence>
<feature type="transmembrane region" description="Helical" evidence="1">
    <location>
        <begin position="58"/>
        <end position="77"/>
    </location>
</feature>
<feature type="transmembrane region" description="Helical" evidence="1">
    <location>
        <begin position="24"/>
        <end position="46"/>
    </location>
</feature>
<dbReference type="PANTHER" id="PTHR38553">
    <property type="entry name" value="PROTEIN CBG19621"/>
    <property type="match status" value="1"/>
</dbReference>
<organism evidence="2 3">
    <name type="scientific">Hondaea fermentalgiana</name>
    <dbReference type="NCBI Taxonomy" id="2315210"/>
    <lineage>
        <taxon>Eukaryota</taxon>
        <taxon>Sar</taxon>
        <taxon>Stramenopiles</taxon>
        <taxon>Bigyra</taxon>
        <taxon>Labyrinthulomycetes</taxon>
        <taxon>Thraustochytrida</taxon>
        <taxon>Thraustochytriidae</taxon>
        <taxon>Hondaea</taxon>
    </lineage>
</organism>
<keyword evidence="1" id="KW-1133">Transmembrane helix</keyword>
<feature type="transmembrane region" description="Helical" evidence="1">
    <location>
        <begin position="119"/>
        <end position="139"/>
    </location>
</feature>
<dbReference type="EMBL" id="BEYU01000001">
    <property type="protein sequence ID" value="GBG23960.1"/>
    <property type="molecule type" value="Genomic_DNA"/>
</dbReference>
<proteinExistence type="predicted"/>
<name>A0A2R5FZ06_9STRA</name>
<dbReference type="PANTHER" id="PTHR38553:SF1">
    <property type="entry name" value="G PROTEIN-COUPLED RECEPTOR"/>
    <property type="match status" value="1"/>
</dbReference>
<keyword evidence="1" id="KW-0472">Membrane</keyword>
<evidence type="ECO:0000313" key="3">
    <source>
        <dbReference type="Proteomes" id="UP000241890"/>
    </source>
</evidence>
<gene>
    <name evidence="2" type="ORF">FCC1311_001792</name>
</gene>
<sequence length="304" mass="34466">MWPHCQDDADRPPDMFHWECVRGVVLGLASALLLAVCLFATVRMLVVFVRTRWYASNLLMLALGTMQSFFLTLKYLIDKNQKLSFAAAYARGVQSLITCANYAKAAAETGMDPVMFSKYYFPLLGVLTLYLTLIFLVAMGRRKDLCFHPRWLVMSVSQLLIVGLFSIPGLKVMRKLAGAMHWSHVYTDPSIGNVEEVAKQQRALFVLLVCNAIGASAQVTLDLWLKSVYKYVDVKWKNPEDCVHFDTAIEEQIRIVLKLLSYHLPITATLYVYFWLPRQGEETRQEAATSLGMEDAFSAELLET</sequence>
<reference evidence="2 3" key="1">
    <citation type="submission" date="2017-12" db="EMBL/GenBank/DDBJ databases">
        <title>Sequencing, de novo assembly and annotation of complete genome of a new Thraustochytrid species, strain FCC1311.</title>
        <authorList>
            <person name="Sedici K."/>
            <person name="Godart F."/>
            <person name="Aiese Cigliano R."/>
            <person name="Sanseverino W."/>
            <person name="Barakat M."/>
            <person name="Ortet P."/>
            <person name="Marechal E."/>
            <person name="Cagnac O."/>
            <person name="Amato A."/>
        </authorList>
    </citation>
    <scope>NUCLEOTIDE SEQUENCE [LARGE SCALE GENOMIC DNA]</scope>
</reference>
<dbReference type="InParanoid" id="A0A2R5FZ06"/>
<feature type="transmembrane region" description="Helical" evidence="1">
    <location>
        <begin position="151"/>
        <end position="170"/>
    </location>
</feature>